<gene>
    <name evidence="2" type="ORF">F1609_29225</name>
</gene>
<keyword evidence="3" id="KW-1185">Reference proteome</keyword>
<dbReference type="EMBL" id="VVIW01000028">
    <property type="protein sequence ID" value="NHZ44217.1"/>
    <property type="molecule type" value="Genomic_DNA"/>
</dbReference>
<evidence type="ECO:0008006" key="4">
    <source>
        <dbReference type="Google" id="ProtNLM"/>
    </source>
</evidence>
<evidence type="ECO:0000313" key="2">
    <source>
        <dbReference type="EMBL" id="NHZ44217.1"/>
    </source>
</evidence>
<evidence type="ECO:0000313" key="3">
    <source>
        <dbReference type="Proteomes" id="UP000819052"/>
    </source>
</evidence>
<evidence type="ECO:0000256" key="1">
    <source>
        <dbReference type="SAM" id="SignalP"/>
    </source>
</evidence>
<feature type="chain" id="PRO_5047307838" description="C-type lysozyme inhibitor domain-containing protein" evidence="1">
    <location>
        <begin position="26"/>
        <end position="278"/>
    </location>
</feature>
<organism evidence="2 3">
    <name type="scientific">Massilia aquatica</name>
    <dbReference type="NCBI Taxonomy" id="2609000"/>
    <lineage>
        <taxon>Bacteria</taxon>
        <taxon>Pseudomonadati</taxon>
        <taxon>Pseudomonadota</taxon>
        <taxon>Betaproteobacteria</taxon>
        <taxon>Burkholderiales</taxon>
        <taxon>Oxalobacteraceae</taxon>
        <taxon>Telluria group</taxon>
        <taxon>Massilia</taxon>
    </lineage>
</organism>
<dbReference type="RefSeq" id="WP_167080696.1">
    <property type="nucleotide sequence ID" value="NZ_VVIW01000028.1"/>
</dbReference>
<reference evidence="2 3" key="1">
    <citation type="submission" date="2019-09" db="EMBL/GenBank/DDBJ databases">
        <title>Taxonomy of Antarctic Massilia spp.: description of Massilia rubra sp. nov., Massilia aquatica sp. nov., Massilia mucilaginosa sp. nov., Massilia frigida sp. nov. isolated from streams, lakes and regoliths.</title>
        <authorList>
            <person name="Holochova P."/>
            <person name="Sedlacek I."/>
            <person name="Kralova S."/>
            <person name="Maslanova I."/>
            <person name="Busse H.-J."/>
            <person name="Stankova E."/>
            <person name="Vrbovska V."/>
            <person name="Kovarovic V."/>
            <person name="Bartak M."/>
            <person name="Svec P."/>
            <person name="Pantucek R."/>
        </authorList>
    </citation>
    <scope>NUCLEOTIDE SEQUENCE [LARGE SCALE GENOMIC DNA]</scope>
    <source>
        <strain evidence="2 3">CCM 8693</strain>
    </source>
</reference>
<name>A0ABX0MB04_9BURK</name>
<dbReference type="Proteomes" id="UP000819052">
    <property type="component" value="Unassembled WGS sequence"/>
</dbReference>
<comment type="caution">
    <text evidence="2">The sequence shown here is derived from an EMBL/GenBank/DDBJ whole genome shotgun (WGS) entry which is preliminary data.</text>
</comment>
<protein>
    <recommendedName>
        <fullName evidence="4">C-type lysozyme inhibitor domain-containing protein</fullName>
    </recommendedName>
</protein>
<accession>A0ABX0MB04</accession>
<sequence>MPMLHQHSALLTFLSIALVSTSCHASSTDVEPAGTAVRSVPGGTSTATGTDLWAPFLAVAAGNYVAQCESMSIPPEPVAKENGPLLIAADGSLRAGDITGNIRPANVVSVRRSREMSGVHRMSLSVSSDTVSLGMVEQEDGTKQAAFGTRPNSFECRLAEKVPPSTRTIYSQLAGYFDAAGKLTCRHTRTRKVTKADYQMDNGLFTIGTTRFDLSTLKSETLIMWPGKRFVYMGQSDDASSFHLDLDAHGKTKALEMRKMGGNLIKCTPLPSSPDTPA</sequence>
<proteinExistence type="predicted"/>
<keyword evidence="1" id="KW-0732">Signal</keyword>
<feature type="signal peptide" evidence="1">
    <location>
        <begin position="1"/>
        <end position="25"/>
    </location>
</feature>